<dbReference type="PRINTS" id="PR00868">
    <property type="entry name" value="DNAPOLI"/>
</dbReference>
<evidence type="ECO:0000259" key="14">
    <source>
        <dbReference type="SMART" id="SM00474"/>
    </source>
</evidence>
<keyword evidence="4" id="KW-0548">Nucleotidyltransferase</keyword>
<dbReference type="CDD" id="cd08637">
    <property type="entry name" value="DNA_pol_A_pol_I_C"/>
    <property type="match status" value="1"/>
</dbReference>
<keyword evidence="9" id="KW-0269">Exonuclease</keyword>
<dbReference type="CDD" id="cd09859">
    <property type="entry name" value="PIN_53EXO"/>
    <property type="match status" value="1"/>
</dbReference>
<dbReference type="GO" id="GO:0003677">
    <property type="term" value="F:DNA binding"/>
    <property type="evidence" value="ECO:0007669"/>
    <property type="project" value="UniProtKB-KW"/>
</dbReference>
<evidence type="ECO:0000259" key="15">
    <source>
        <dbReference type="SMART" id="SM00475"/>
    </source>
</evidence>
<dbReference type="InterPro" id="IPR043502">
    <property type="entry name" value="DNA/RNA_pol_sf"/>
</dbReference>
<dbReference type="SUPFAM" id="SSF88723">
    <property type="entry name" value="PIN domain-like"/>
    <property type="match status" value="1"/>
</dbReference>
<dbReference type="SMART" id="SM00482">
    <property type="entry name" value="POLAc"/>
    <property type="match status" value="1"/>
</dbReference>
<dbReference type="InterPro" id="IPR019760">
    <property type="entry name" value="DNA-dir_DNA_pol_A_CS"/>
</dbReference>
<keyword evidence="12" id="KW-0234">DNA repair</keyword>
<evidence type="ECO:0000313" key="17">
    <source>
        <dbReference type="EMBL" id="EJX00749.1"/>
    </source>
</evidence>
<dbReference type="GO" id="GO:0008409">
    <property type="term" value="F:5'-3' exonuclease activity"/>
    <property type="evidence" value="ECO:0007669"/>
    <property type="project" value="InterPro"/>
</dbReference>
<evidence type="ECO:0000256" key="9">
    <source>
        <dbReference type="ARBA" id="ARBA00022839"/>
    </source>
</evidence>
<dbReference type="InterPro" id="IPR002298">
    <property type="entry name" value="DNA_polymerase_A"/>
</dbReference>
<keyword evidence="10" id="KW-0239">DNA-directed DNA polymerase</keyword>
<comment type="catalytic activity">
    <reaction evidence="13">
        <text>DNA(n) + a 2'-deoxyribonucleoside 5'-triphosphate = DNA(n+1) + diphosphate</text>
        <dbReference type="Rhea" id="RHEA:22508"/>
        <dbReference type="Rhea" id="RHEA-COMP:17339"/>
        <dbReference type="Rhea" id="RHEA-COMP:17340"/>
        <dbReference type="ChEBI" id="CHEBI:33019"/>
        <dbReference type="ChEBI" id="CHEBI:61560"/>
        <dbReference type="ChEBI" id="CHEBI:173112"/>
        <dbReference type="EC" id="2.7.7.7"/>
    </reaction>
</comment>
<dbReference type="GO" id="GO:0006261">
    <property type="term" value="P:DNA-templated DNA replication"/>
    <property type="evidence" value="ECO:0007669"/>
    <property type="project" value="InterPro"/>
</dbReference>
<gene>
    <name evidence="17" type="ORF">EVA_11140</name>
</gene>
<dbReference type="InterPro" id="IPR020045">
    <property type="entry name" value="DNA_polI_H3TH"/>
</dbReference>
<dbReference type="InterPro" id="IPR001098">
    <property type="entry name" value="DNA-dir_DNA_pol_A_palm_dom"/>
</dbReference>
<dbReference type="InterPro" id="IPR036397">
    <property type="entry name" value="RNaseH_sf"/>
</dbReference>
<dbReference type="NCBIfam" id="NF004397">
    <property type="entry name" value="PRK05755.1"/>
    <property type="match status" value="1"/>
</dbReference>
<dbReference type="PROSITE" id="PS00447">
    <property type="entry name" value="DNA_POLYMERASE_A"/>
    <property type="match status" value="1"/>
</dbReference>
<accession>J9G1M7</accession>
<dbReference type="Gene3D" id="1.20.1060.10">
    <property type="entry name" value="Taq DNA Polymerase, Chain T, domain 4"/>
    <property type="match status" value="1"/>
</dbReference>
<evidence type="ECO:0000256" key="6">
    <source>
        <dbReference type="ARBA" id="ARBA00022722"/>
    </source>
</evidence>
<dbReference type="FunFam" id="1.20.1060.10:FF:000001">
    <property type="entry name" value="DNA polymerase I"/>
    <property type="match status" value="1"/>
</dbReference>
<dbReference type="Pfam" id="PF01612">
    <property type="entry name" value="DNA_pol_A_exo1"/>
    <property type="match status" value="1"/>
</dbReference>
<dbReference type="SUPFAM" id="SSF53098">
    <property type="entry name" value="Ribonuclease H-like"/>
    <property type="match status" value="1"/>
</dbReference>
<dbReference type="InterPro" id="IPR020046">
    <property type="entry name" value="5-3_exonucl_a-hlix_arch_N"/>
</dbReference>
<feature type="domain" description="3'-5' exonuclease" evidence="14">
    <location>
        <begin position="339"/>
        <end position="520"/>
    </location>
</feature>
<dbReference type="InterPro" id="IPR008918">
    <property type="entry name" value="HhH2"/>
</dbReference>
<dbReference type="SMART" id="SM00474">
    <property type="entry name" value="35EXOc"/>
    <property type="match status" value="1"/>
</dbReference>
<feature type="domain" description="5'-3' exonuclease" evidence="15">
    <location>
        <begin position="5"/>
        <end position="265"/>
    </location>
</feature>
<protein>
    <recommendedName>
        <fullName evidence="2">DNA-directed DNA polymerase</fullName>
        <ecNumber evidence="2">2.7.7.7</ecNumber>
    </recommendedName>
</protein>
<dbReference type="InterPro" id="IPR002421">
    <property type="entry name" value="5-3_exonuclease"/>
</dbReference>
<dbReference type="Gene3D" id="1.10.150.20">
    <property type="entry name" value="5' to 3' exonuclease, C-terminal subdomain"/>
    <property type="match status" value="2"/>
</dbReference>
<evidence type="ECO:0000256" key="8">
    <source>
        <dbReference type="ARBA" id="ARBA00022801"/>
    </source>
</evidence>
<comment type="caution">
    <text evidence="17">The sequence shown here is derived from an EMBL/GenBank/DDBJ whole genome shotgun (WGS) entry which is preliminary data.</text>
</comment>
<keyword evidence="5" id="KW-0235">DNA replication</keyword>
<dbReference type="InterPro" id="IPR012337">
    <property type="entry name" value="RNaseH-like_sf"/>
</dbReference>
<feature type="domain" description="DNA-directed DNA polymerase family A palm" evidence="16">
    <location>
        <begin position="689"/>
        <end position="895"/>
    </location>
</feature>
<dbReference type="EC" id="2.7.7.7" evidence="2"/>
<dbReference type="PANTHER" id="PTHR10133:SF27">
    <property type="entry name" value="DNA POLYMERASE NU"/>
    <property type="match status" value="1"/>
</dbReference>
<dbReference type="Gene3D" id="3.40.50.1010">
    <property type="entry name" value="5'-nuclease"/>
    <property type="match status" value="1"/>
</dbReference>
<keyword evidence="3" id="KW-0808">Transferase</keyword>
<dbReference type="EMBL" id="AMCI01003241">
    <property type="protein sequence ID" value="EJX00749.1"/>
    <property type="molecule type" value="Genomic_DNA"/>
</dbReference>
<dbReference type="InterPro" id="IPR018320">
    <property type="entry name" value="DNA_polymerase_1"/>
</dbReference>
<keyword evidence="7" id="KW-0227">DNA damage</keyword>
<dbReference type="SMART" id="SM00475">
    <property type="entry name" value="53EXOc"/>
    <property type="match status" value="1"/>
</dbReference>
<dbReference type="PANTHER" id="PTHR10133">
    <property type="entry name" value="DNA POLYMERASE I"/>
    <property type="match status" value="1"/>
</dbReference>
<keyword evidence="8" id="KW-0378">Hydrolase</keyword>
<dbReference type="GO" id="GO:0006302">
    <property type="term" value="P:double-strand break repair"/>
    <property type="evidence" value="ECO:0007669"/>
    <property type="project" value="TreeGrafter"/>
</dbReference>
<evidence type="ECO:0000256" key="12">
    <source>
        <dbReference type="ARBA" id="ARBA00023204"/>
    </source>
</evidence>
<dbReference type="GO" id="GO:0003887">
    <property type="term" value="F:DNA-directed DNA polymerase activity"/>
    <property type="evidence" value="ECO:0007669"/>
    <property type="project" value="UniProtKB-KW"/>
</dbReference>
<dbReference type="SUPFAM" id="SSF47807">
    <property type="entry name" value="5' to 3' exonuclease, C-terminal subdomain"/>
    <property type="match status" value="1"/>
</dbReference>
<dbReference type="Pfam" id="PF00476">
    <property type="entry name" value="DNA_pol_A"/>
    <property type="match status" value="1"/>
</dbReference>
<keyword evidence="6" id="KW-0540">Nuclease</keyword>
<proteinExistence type="inferred from homology"/>
<evidence type="ECO:0000256" key="5">
    <source>
        <dbReference type="ARBA" id="ARBA00022705"/>
    </source>
</evidence>
<evidence type="ECO:0000256" key="13">
    <source>
        <dbReference type="ARBA" id="ARBA00049244"/>
    </source>
</evidence>
<dbReference type="InterPro" id="IPR029060">
    <property type="entry name" value="PIN-like_dom_sf"/>
</dbReference>
<evidence type="ECO:0000256" key="11">
    <source>
        <dbReference type="ARBA" id="ARBA00023125"/>
    </source>
</evidence>
<dbReference type="AlphaFoldDB" id="J9G1M7"/>
<dbReference type="Gene3D" id="3.30.420.10">
    <property type="entry name" value="Ribonuclease H-like superfamily/Ribonuclease H"/>
    <property type="match status" value="1"/>
</dbReference>
<dbReference type="NCBIfam" id="TIGR00593">
    <property type="entry name" value="pola"/>
    <property type="match status" value="1"/>
</dbReference>
<evidence type="ECO:0000256" key="4">
    <source>
        <dbReference type="ARBA" id="ARBA00022695"/>
    </source>
</evidence>
<organism evidence="17">
    <name type="scientific">gut metagenome</name>
    <dbReference type="NCBI Taxonomy" id="749906"/>
    <lineage>
        <taxon>unclassified sequences</taxon>
        <taxon>metagenomes</taxon>
        <taxon>organismal metagenomes</taxon>
    </lineage>
</organism>
<dbReference type="SUPFAM" id="SSF56672">
    <property type="entry name" value="DNA/RNA polymerases"/>
    <property type="match status" value="1"/>
</dbReference>
<dbReference type="FunFam" id="3.30.420.10:FF:000026">
    <property type="entry name" value="DNA polymerase I"/>
    <property type="match status" value="1"/>
</dbReference>
<evidence type="ECO:0000256" key="1">
    <source>
        <dbReference type="ARBA" id="ARBA00007705"/>
    </source>
</evidence>
<name>J9G1M7_9ZZZZ</name>
<dbReference type="Pfam" id="PF02739">
    <property type="entry name" value="5_3_exonuc_N"/>
    <property type="match status" value="1"/>
</dbReference>
<dbReference type="InterPro" id="IPR036279">
    <property type="entry name" value="5-3_exonuclease_C_sf"/>
</dbReference>
<sequence length="931" mass="105279">MNSENKLFLLDAYALIYRAYYAFIKNPRINSKGFNTSAILGFVNTLEEVLKKENPTHIGVAFDPAGPTFRHKAFEQYKAQREETPEAIRLSVPIIKEIIRAYRIPILEVPGYEADDVIGTLATEAGKQGILTYMMTPDKDYGQLVSDKVFMYRPKHTGGFELMGIEEVKNKFNIESPTQVIDMLGLMGDSADNIPGCPGVGEKTAQKLVAEFKSIENLLEHTNQLKGALKTKVETNKELIAFSKFLATIKIDVPISLDMDALKREAPDESKLRQIFEELEFRTLIDRILKKEEGPAPLPLFAEKTEGGQGDLFAVFSGNGTNGAENSKLETLDSLQCKYYLIDSEDKRCSLIQKLLTSEILSLDTETTGTEPMEAELVGMSFSIAENEAFYVPVPCDRSEALKIVNEFRPVFENEKSLKVGQNIKYDMIVLQNYGVEVKGALFDTMIAHYVLQPELRHGMDYLAEIYLHYQTIPIDELIGPKGKNQKNMRDLAPEEVYRYACEDADVTLKLKKVLEKELKENDAEALFYEIEMPLVPVLVAIERNGVLLDTEALKASSAHFSAQLENIEKEIYALAGETFNIASPKQVGEVLFDKLKIVEKAKKTKTGQYVTSEEVLESLRHKHPVVEKILEHRGLKKLLGTYIDALPQLINPRTGRVHTSFNQTVTATGRLSSSNPNLQNIPIRDENGKEIRKAFIPDEGCLFFSADYSQIELRIMAHLSEDPNMMNAFRSNHDIHAATAAKIYKKDIKEVDADMRRKAKTANFGIIYGISVFGLAERMNVDRKEAKELIEGYFETYPEVKAYMDKSVKVAQEKGYVETIFHRKRFLPDINSRNAVVRGYAERNAINAPIQGSAADIIKVAMIRIHQRFLKEGIQAKMILQVHDELNFSVPLNEKEKVEKIVMEEMERAYHMQVPLKADCGWGKNWLEAH</sequence>
<evidence type="ECO:0000256" key="3">
    <source>
        <dbReference type="ARBA" id="ARBA00022679"/>
    </source>
</evidence>
<comment type="similarity">
    <text evidence="1">Belongs to the DNA polymerase type-A family.</text>
</comment>
<reference evidence="17" key="1">
    <citation type="journal article" date="2012" name="PLoS ONE">
        <title>Gene sets for utilization of primary and secondary nutrition supplies in the distal gut of endangered iberian lynx.</title>
        <authorList>
            <person name="Alcaide M."/>
            <person name="Messina E."/>
            <person name="Richter M."/>
            <person name="Bargiela R."/>
            <person name="Peplies J."/>
            <person name="Huws S.A."/>
            <person name="Newbold C.J."/>
            <person name="Golyshin P.N."/>
            <person name="Simon M.A."/>
            <person name="Lopez G."/>
            <person name="Yakimov M.M."/>
            <person name="Ferrer M."/>
        </authorList>
    </citation>
    <scope>NUCLEOTIDE SEQUENCE</scope>
</reference>
<evidence type="ECO:0000256" key="10">
    <source>
        <dbReference type="ARBA" id="ARBA00022932"/>
    </source>
</evidence>
<dbReference type="CDD" id="cd09898">
    <property type="entry name" value="H3TH_53EXO"/>
    <property type="match status" value="1"/>
</dbReference>
<dbReference type="Gene3D" id="3.30.70.370">
    <property type="match status" value="1"/>
</dbReference>
<dbReference type="CDD" id="cd06139">
    <property type="entry name" value="DNA_polA_I_Ecoli_like_exo"/>
    <property type="match status" value="1"/>
</dbReference>
<dbReference type="FunFam" id="1.10.150.20:FF:000002">
    <property type="entry name" value="DNA polymerase I"/>
    <property type="match status" value="1"/>
</dbReference>
<evidence type="ECO:0000256" key="2">
    <source>
        <dbReference type="ARBA" id="ARBA00012417"/>
    </source>
</evidence>
<dbReference type="SMART" id="SM00279">
    <property type="entry name" value="HhH2"/>
    <property type="match status" value="1"/>
</dbReference>
<dbReference type="FunFam" id="1.10.150.20:FF:000003">
    <property type="entry name" value="DNA polymerase I"/>
    <property type="match status" value="1"/>
</dbReference>
<dbReference type="Pfam" id="PF01367">
    <property type="entry name" value="5_3_exonuc"/>
    <property type="match status" value="1"/>
</dbReference>
<evidence type="ECO:0000256" key="7">
    <source>
        <dbReference type="ARBA" id="ARBA00022763"/>
    </source>
</evidence>
<dbReference type="GO" id="GO:0008408">
    <property type="term" value="F:3'-5' exonuclease activity"/>
    <property type="evidence" value="ECO:0007669"/>
    <property type="project" value="InterPro"/>
</dbReference>
<keyword evidence="11" id="KW-0238">DNA-binding</keyword>
<dbReference type="InterPro" id="IPR002562">
    <property type="entry name" value="3'-5'_exonuclease_dom"/>
</dbReference>
<evidence type="ECO:0000259" key="16">
    <source>
        <dbReference type="SMART" id="SM00482"/>
    </source>
</evidence>